<dbReference type="Proteomes" id="UP000596661">
    <property type="component" value="Unassembled WGS sequence"/>
</dbReference>
<organism evidence="1 2">
    <name type="scientific">Cannabis sativa</name>
    <name type="common">Hemp</name>
    <name type="synonym">Marijuana</name>
    <dbReference type="NCBI Taxonomy" id="3483"/>
    <lineage>
        <taxon>Eukaryota</taxon>
        <taxon>Viridiplantae</taxon>
        <taxon>Streptophyta</taxon>
        <taxon>Embryophyta</taxon>
        <taxon>Tracheophyta</taxon>
        <taxon>Spermatophyta</taxon>
        <taxon>Magnoliopsida</taxon>
        <taxon>eudicotyledons</taxon>
        <taxon>Gunneridae</taxon>
        <taxon>Pentapetalae</taxon>
        <taxon>rosids</taxon>
        <taxon>fabids</taxon>
        <taxon>Rosales</taxon>
        <taxon>Cannabaceae</taxon>
        <taxon>Cannabis</taxon>
    </lineage>
</organism>
<dbReference type="Gramene" id="novel_model_6855_5bd9a17a">
    <property type="protein sequence ID" value="cds.novel_model_6855_5bd9a17a"/>
    <property type="gene ID" value="novel_gene_3618_5bd9a17a"/>
</dbReference>
<sequence length="69" mass="8314">MRKEKDSRFRRHVFAMALVVLVYQVWHCNEAIWNLKVHTTETTVKRIQYDVKNILRSVMPKKVSKVDIE</sequence>
<evidence type="ECO:0000313" key="1">
    <source>
        <dbReference type="EnsemblPlants" id="cds.novel_model_6855_5bd9a17a"/>
    </source>
</evidence>
<protein>
    <submittedName>
        <fullName evidence="1">Uncharacterized protein</fullName>
    </submittedName>
</protein>
<reference evidence="1" key="1">
    <citation type="submission" date="2021-03" db="UniProtKB">
        <authorList>
            <consortium name="EnsemblPlants"/>
        </authorList>
    </citation>
    <scope>IDENTIFICATION</scope>
</reference>
<accession>A0A803R9X0</accession>
<proteinExistence type="predicted"/>
<evidence type="ECO:0000313" key="2">
    <source>
        <dbReference type="Proteomes" id="UP000596661"/>
    </source>
</evidence>
<dbReference type="EMBL" id="UZAU01000806">
    <property type="status" value="NOT_ANNOTATED_CDS"/>
    <property type="molecule type" value="Genomic_DNA"/>
</dbReference>
<dbReference type="AlphaFoldDB" id="A0A803R9X0"/>
<keyword evidence="2" id="KW-1185">Reference proteome</keyword>
<dbReference type="EnsemblPlants" id="novel_model_6855_5bd9a17a">
    <property type="protein sequence ID" value="cds.novel_model_6855_5bd9a17a"/>
    <property type="gene ID" value="novel_gene_3618_5bd9a17a"/>
</dbReference>
<name>A0A803R9X0_CANSA</name>